<dbReference type="SFLD" id="SFLDG01020">
    <property type="entry name" value="Terpene_Cyclase_Like_2"/>
    <property type="match status" value="1"/>
</dbReference>
<evidence type="ECO:0000313" key="2">
    <source>
        <dbReference type="EMBL" id="MCH7408975.1"/>
    </source>
</evidence>
<organism evidence="2 3">
    <name type="scientific">Belliella filtrata</name>
    <dbReference type="NCBI Taxonomy" id="2923435"/>
    <lineage>
        <taxon>Bacteria</taxon>
        <taxon>Pseudomonadati</taxon>
        <taxon>Bacteroidota</taxon>
        <taxon>Cytophagia</taxon>
        <taxon>Cytophagales</taxon>
        <taxon>Cyclobacteriaceae</taxon>
        <taxon>Belliella</taxon>
    </lineage>
</organism>
<keyword evidence="3" id="KW-1185">Reference proteome</keyword>
<keyword evidence="1" id="KW-0460">Magnesium</keyword>
<dbReference type="Gene3D" id="2.60.120.10">
    <property type="entry name" value="Jelly Rolls"/>
    <property type="match status" value="1"/>
</dbReference>
<dbReference type="PANTHER" id="PTHR35201:SF4">
    <property type="entry name" value="BETA-PINACENE SYNTHASE-RELATED"/>
    <property type="match status" value="1"/>
</dbReference>
<dbReference type="EC" id="4.2.3.-" evidence="1"/>
<gene>
    <name evidence="2" type="ORF">MM239_06190</name>
</gene>
<dbReference type="PANTHER" id="PTHR35201">
    <property type="entry name" value="TERPENE SYNTHASE"/>
    <property type="match status" value="1"/>
</dbReference>
<keyword evidence="1" id="KW-0479">Metal-binding</keyword>
<comment type="caution">
    <text evidence="2">The sequence shown here is derived from an EMBL/GenBank/DDBJ whole genome shotgun (WGS) entry which is preliminary data.</text>
</comment>
<accession>A0ABS9UYF2</accession>
<dbReference type="InterPro" id="IPR008949">
    <property type="entry name" value="Isoprenoid_synthase_dom_sf"/>
</dbReference>
<comment type="similarity">
    <text evidence="1">Belongs to the terpene synthase family.</text>
</comment>
<protein>
    <recommendedName>
        <fullName evidence="1">Terpene synthase</fullName>
        <ecNumber evidence="1">4.2.3.-</ecNumber>
    </recommendedName>
</protein>
<reference evidence="2" key="1">
    <citation type="submission" date="2022-03" db="EMBL/GenBank/DDBJ databases">
        <title>De novo assembled genomes of Belliella spp. (Cyclobacteriaceae) strains.</title>
        <authorList>
            <person name="Szabo A."/>
            <person name="Korponai K."/>
            <person name="Felfoldi T."/>
        </authorList>
    </citation>
    <scope>NUCLEOTIDE SEQUENCE</scope>
    <source>
        <strain evidence="2">DSM 111904</strain>
    </source>
</reference>
<keyword evidence="1" id="KW-0456">Lyase</keyword>
<dbReference type="SFLD" id="SFLDS00005">
    <property type="entry name" value="Isoprenoid_Synthase_Type_I"/>
    <property type="match status" value="1"/>
</dbReference>
<dbReference type="SUPFAM" id="SSF51206">
    <property type="entry name" value="cAMP-binding domain-like"/>
    <property type="match status" value="1"/>
</dbReference>
<dbReference type="InterPro" id="IPR014710">
    <property type="entry name" value="RmlC-like_jellyroll"/>
</dbReference>
<dbReference type="Pfam" id="PF19086">
    <property type="entry name" value="Terpene_syn_C_2"/>
    <property type="match status" value="1"/>
</dbReference>
<evidence type="ECO:0000256" key="1">
    <source>
        <dbReference type="RuleBase" id="RU366034"/>
    </source>
</evidence>
<sequence>MEQKDIIRLLKSKLDPLDQVPIEAYEQLLTHLEVLRFDKKQLVRPSHTLENNAYYLLSGLLAFKHEGRLSRLFLEGHVVYDRLAYQSGRPSHFELKAISKSILVKVSRQQEKQILKNIPAFEKLSEVLLQKAKEADELWLMISQKHYRDAYALLNKYFKGFYDVLSHDLLAQLFQLDKRTISRYNKYMYQIKDSPLAKVKMGEILNYPFYSALHHEPEYITNKVIKWLKENKLLESAAHIKKFRAYKMTYLALRLYPEAPMHKAIWIGELFAWLFLMDDYTDQLEGVEKLKFWNAIHGFVNAIMHEESWDNSEHFNPFQIAFISLWEEFEKLHAYGFKHVLIDQLLKYIESNIWEAKNKAYQIIPSLDEYLKERPYFSGGNLALELIPLGVECEQDKLYEAWKQLAVLRKLAAEMIYISNDILSYQKEHAISDFHNWVALLMHHQKYTRTQAIDSLLQRHNQVLQTFEIKMSSYFEQYRPENRVLLSLIKNLKFQVSGALTWSVEDTKRYLPEKAKQVLFEERLN</sequence>
<dbReference type="InterPro" id="IPR018490">
    <property type="entry name" value="cNMP-bd_dom_sf"/>
</dbReference>
<dbReference type="RefSeq" id="WP_241347336.1">
    <property type="nucleotide sequence ID" value="NZ_JAKZGP010000010.1"/>
</dbReference>
<proteinExistence type="inferred from homology"/>
<dbReference type="Gene3D" id="1.10.600.10">
    <property type="entry name" value="Farnesyl Diphosphate Synthase"/>
    <property type="match status" value="1"/>
</dbReference>
<comment type="cofactor">
    <cofactor evidence="1">
        <name>Mg(2+)</name>
        <dbReference type="ChEBI" id="CHEBI:18420"/>
    </cofactor>
</comment>
<dbReference type="Proteomes" id="UP001165489">
    <property type="component" value="Unassembled WGS sequence"/>
</dbReference>
<dbReference type="InterPro" id="IPR034686">
    <property type="entry name" value="Terpene_cyclase-like_2"/>
</dbReference>
<evidence type="ECO:0000313" key="3">
    <source>
        <dbReference type="Proteomes" id="UP001165489"/>
    </source>
</evidence>
<dbReference type="SUPFAM" id="SSF48576">
    <property type="entry name" value="Terpenoid synthases"/>
    <property type="match status" value="1"/>
</dbReference>
<name>A0ABS9UYF2_9BACT</name>
<dbReference type="EMBL" id="JAKZGP010000010">
    <property type="protein sequence ID" value="MCH7408975.1"/>
    <property type="molecule type" value="Genomic_DNA"/>
</dbReference>